<evidence type="ECO:0000313" key="4">
    <source>
        <dbReference type="Proteomes" id="UP000293172"/>
    </source>
</evidence>
<gene>
    <name evidence="2" type="ORF">DNK34_15895</name>
    <name evidence="1" type="ORF">DNK44_07785</name>
</gene>
<protein>
    <submittedName>
        <fullName evidence="1">Uncharacterized protein</fullName>
    </submittedName>
</protein>
<organism evidence="1 4">
    <name type="scientific">Phytopseudomonas dryadis</name>
    <dbReference type="NCBI Taxonomy" id="2487520"/>
    <lineage>
        <taxon>Bacteria</taxon>
        <taxon>Pseudomonadati</taxon>
        <taxon>Pseudomonadota</taxon>
        <taxon>Gammaproteobacteria</taxon>
        <taxon>Pseudomonadales</taxon>
        <taxon>Pseudomonadaceae</taxon>
        <taxon>Phytopseudomonas</taxon>
    </lineage>
</organism>
<evidence type="ECO:0000313" key="2">
    <source>
        <dbReference type="EMBL" id="TBV03809.1"/>
    </source>
</evidence>
<evidence type="ECO:0000313" key="3">
    <source>
        <dbReference type="Proteomes" id="UP000291334"/>
    </source>
</evidence>
<comment type="caution">
    <text evidence="1">The sequence shown here is derived from an EMBL/GenBank/DDBJ whole genome shotgun (WGS) entry which is preliminary data.</text>
</comment>
<accession>A0A4Q9R605</accession>
<evidence type="ECO:0000313" key="1">
    <source>
        <dbReference type="EMBL" id="TBU95450.1"/>
    </source>
</evidence>
<dbReference type="EMBL" id="QJUM01000018">
    <property type="protein sequence ID" value="TBV03809.1"/>
    <property type="molecule type" value="Genomic_DNA"/>
</dbReference>
<keyword evidence="3" id="KW-1185">Reference proteome</keyword>
<dbReference type="Pfam" id="PF20390">
    <property type="entry name" value="DUF6685"/>
    <property type="match status" value="1"/>
</dbReference>
<proteinExistence type="predicted"/>
<dbReference type="EMBL" id="QJUL01000008">
    <property type="protein sequence ID" value="TBU95450.1"/>
    <property type="molecule type" value="Genomic_DNA"/>
</dbReference>
<dbReference type="Proteomes" id="UP000293172">
    <property type="component" value="Unassembled WGS sequence"/>
</dbReference>
<dbReference type="Proteomes" id="UP000291334">
    <property type="component" value="Unassembled WGS sequence"/>
</dbReference>
<sequence length="292" mass="32078">MSLPEHPLSLSSRLAALAQRVGLLGRGSRQIAESASQLQLPFAAIAPFTDNICWQSGLPLQRLRDLPRGALSGPVQEDKAEAHATLVGLVEVEQRQLEAIDLRQVDGLVACDPSQALHDSFERYAASEQCRQIRIISYKDFVRTLSKPLPGFLGAGPISLYQAAWRGERLFWAGEQHIDAFACAVVYARRRGLEVSLPAELAHYSISPRGLEELERRYHALAMPGAAWSDATFMRLLMEHDVPYARLALLRSAGAPEFLLLPKHSPQASALGEGLCHAGAPDMLRYVRTLLG</sequence>
<dbReference type="InterPro" id="IPR046507">
    <property type="entry name" value="DUF6685"/>
</dbReference>
<dbReference type="RefSeq" id="WP_131176340.1">
    <property type="nucleotide sequence ID" value="NZ_QJUL01000008.1"/>
</dbReference>
<reference evidence="3 4" key="1">
    <citation type="submission" date="2018-06" db="EMBL/GenBank/DDBJ databases">
        <title>Three novel Pseudomonas species isolated from symptomatic oak.</title>
        <authorList>
            <person name="Bueno-Gonzalez V."/>
            <person name="Brady C."/>
        </authorList>
    </citation>
    <scope>NUCLEOTIDE SEQUENCE [LARGE SCALE GENOMIC DNA]</scope>
    <source>
        <strain evidence="2 3">P26B</strain>
        <strain evidence="1 4">P6B</strain>
    </source>
</reference>
<name>A0A4Q9R605_9GAMM</name>
<dbReference type="AlphaFoldDB" id="A0A4Q9R605"/>
<dbReference type="OrthoDB" id="6968898at2"/>